<evidence type="ECO:0000313" key="5">
    <source>
        <dbReference type="EMBL" id="PVD25929.1"/>
    </source>
</evidence>
<dbReference type="GO" id="GO:0044782">
    <property type="term" value="P:cilium organization"/>
    <property type="evidence" value="ECO:0007669"/>
    <property type="project" value="TreeGrafter"/>
</dbReference>
<feature type="coiled-coil region" evidence="3">
    <location>
        <begin position="313"/>
        <end position="347"/>
    </location>
</feature>
<evidence type="ECO:0000256" key="4">
    <source>
        <dbReference type="SAM" id="MobiDB-lite"/>
    </source>
</evidence>
<name>A0A2T7NXM8_POMCA</name>
<sequence>MATSHGLSSYITSCVKNPLDPKTGLIKTFPERCSGLCGLVATDTALSAVNGECFDDNQGEFFGRTTLPLKSLGVENELDYLSDEQFYEKLQELKKANCKTLEECEKLYSEKYGNRTARAKEMVEHMFAARLADRSVHARSAATAEDHIDSRMNSYMHILGDSVKDMSAKPPLAPGALAKRASLAQTMPTRSNCFPTNSTTGYRPRPRSAPSLTYLDREYCSLDEEDWRRAVSDDGDYEDEDAQWEVKHMDGELKSPVSRIHDMWQDFRIDDYLPKEKQHSGAFVANKKEKQNKNATEEWRHRITVPKPFQMSLREETKTKKKTKSQIELEEKRLQKLQEDEAECQKKFKAQPAPAHIYLPLYDDIREKNEARRHYVKQYCKEMLKSMEKPFNFMKREEVRKAYGIESARTAKKKPIMKVAKKPKFVAKPVPQFVFDDTLKNKHLEDEEYRKIRIKMRAEEMLQASSLPPSMIVQKKVREKKELVKAKREEKGSQTRRIYKVPNYDFLYQNFQKELAQRRKEREGTVVKPFTLETEKLRSKRILQNAEDKMLTENQWSFQSSGTNPHSNLAGASSSSLDSIPCRTTTSTELRAYLLKSKKNREARLMETKQEEERRQKMRELKLRKYIAEYGTPHMESISNYQKKHKQADHEQKERYDKYLEEMQKRVEKRPLLFEKETQISAEKAAEKKFKSTLRSAGIDEEFLQSQNIHVSTGKDRE</sequence>
<comment type="similarity">
    <text evidence="1">Belongs to the FAM161 family.</text>
</comment>
<dbReference type="PANTHER" id="PTHR21501:SF1">
    <property type="entry name" value="PROTEIN FAM-161"/>
    <property type="match status" value="1"/>
</dbReference>
<feature type="region of interest" description="Disordered" evidence="4">
    <location>
        <begin position="556"/>
        <end position="580"/>
    </location>
</feature>
<evidence type="ECO:0000256" key="2">
    <source>
        <dbReference type="ARBA" id="ARBA00023054"/>
    </source>
</evidence>
<dbReference type="InterPro" id="IPR051655">
    <property type="entry name" value="FAM161"/>
</dbReference>
<dbReference type="GO" id="GO:0005929">
    <property type="term" value="C:cilium"/>
    <property type="evidence" value="ECO:0007669"/>
    <property type="project" value="TreeGrafter"/>
</dbReference>
<accession>A0A2T7NXM8</accession>
<comment type="caution">
    <text evidence="5">The sequence shown here is derived from an EMBL/GenBank/DDBJ whole genome shotgun (WGS) entry which is preliminary data.</text>
</comment>
<evidence type="ECO:0008006" key="7">
    <source>
        <dbReference type="Google" id="ProtNLM"/>
    </source>
</evidence>
<dbReference type="OMA" id="RENRWPY"/>
<dbReference type="Proteomes" id="UP000245119">
    <property type="component" value="Linkage Group LG8"/>
</dbReference>
<dbReference type="EMBL" id="PZQS01000008">
    <property type="protein sequence ID" value="PVD25929.1"/>
    <property type="molecule type" value="Genomic_DNA"/>
</dbReference>
<keyword evidence="2 3" id="KW-0175">Coiled coil</keyword>
<organism evidence="5 6">
    <name type="scientific">Pomacea canaliculata</name>
    <name type="common">Golden apple snail</name>
    <dbReference type="NCBI Taxonomy" id="400727"/>
    <lineage>
        <taxon>Eukaryota</taxon>
        <taxon>Metazoa</taxon>
        <taxon>Spiralia</taxon>
        <taxon>Lophotrochozoa</taxon>
        <taxon>Mollusca</taxon>
        <taxon>Gastropoda</taxon>
        <taxon>Caenogastropoda</taxon>
        <taxon>Architaenioglossa</taxon>
        <taxon>Ampullarioidea</taxon>
        <taxon>Ampullariidae</taxon>
        <taxon>Pomacea</taxon>
    </lineage>
</organism>
<dbReference type="GO" id="GO:0005856">
    <property type="term" value="C:cytoskeleton"/>
    <property type="evidence" value="ECO:0007669"/>
    <property type="project" value="UniProtKB-ARBA"/>
</dbReference>
<dbReference type="AlphaFoldDB" id="A0A2T7NXM8"/>
<dbReference type="InterPro" id="IPR019579">
    <property type="entry name" value="FAM161A/B"/>
</dbReference>
<gene>
    <name evidence="5" type="ORF">C0Q70_13594</name>
</gene>
<dbReference type="Pfam" id="PF10595">
    <property type="entry name" value="FAM161A_B"/>
    <property type="match status" value="1"/>
</dbReference>
<proteinExistence type="inferred from homology"/>
<dbReference type="OrthoDB" id="2150121at2759"/>
<protein>
    <recommendedName>
        <fullName evidence="7">FAM161 centrosomal protein A</fullName>
    </recommendedName>
</protein>
<feature type="compositionally biased region" description="Polar residues" evidence="4">
    <location>
        <begin position="188"/>
        <end position="201"/>
    </location>
</feature>
<evidence type="ECO:0000313" key="6">
    <source>
        <dbReference type="Proteomes" id="UP000245119"/>
    </source>
</evidence>
<dbReference type="PANTHER" id="PTHR21501">
    <property type="entry name" value="PROTEIN FAM-161"/>
    <property type="match status" value="1"/>
</dbReference>
<dbReference type="STRING" id="400727.A0A2T7NXM8"/>
<keyword evidence="6" id="KW-1185">Reference proteome</keyword>
<reference evidence="5 6" key="1">
    <citation type="submission" date="2018-04" db="EMBL/GenBank/DDBJ databases">
        <title>The genome of golden apple snail Pomacea canaliculata provides insight into stress tolerance and invasive adaptation.</title>
        <authorList>
            <person name="Liu C."/>
            <person name="Liu B."/>
            <person name="Ren Y."/>
            <person name="Zhang Y."/>
            <person name="Wang H."/>
            <person name="Li S."/>
            <person name="Jiang F."/>
            <person name="Yin L."/>
            <person name="Zhang G."/>
            <person name="Qian W."/>
            <person name="Fan W."/>
        </authorList>
    </citation>
    <scope>NUCLEOTIDE SEQUENCE [LARGE SCALE GENOMIC DNA]</scope>
    <source>
        <strain evidence="5">SZHN2017</strain>
        <tissue evidence="5">Muscle</tissue>
    </source>
</reference>
<evidence type="ECO:0000256" key="1">
    <source>
        <dbReference type="ARBA" id="ARBA00006663"/>
    </source>
</evidence>
<feature type="region of interest" description="Disordered" evidence="4">
    <location>
        <begin position="188"/>
        <end position="208"/>
    </location>
</feature>
<evidence type="ECO:0000256" key="3">
    <source>
        <dbReference type="SAM" id="Coils"/>
    </source>
</evidence>